<proteinExistence type="predicted"/>
<dbReference type="InterPro" id="IPR045155">
    <property type="entry name" value="Beta-lactam_cat"/>
</dbReference>
<protein>
    <submittedName>
        <fullName evidence="2">Beta-lactamase enzyme family protein</fullName>
    </submittedName>
</protein>
<accession>A0A1H4D2Z2</accession>
<organism evidence="2 3">
    <name type="scientific">Arachidicoccus rhizosphaerae</name>
    <dbReference type="NCBI Taxonomy" id="551991"/>
    <lineage>
        <taxon>Bacteria</taxon>
        <taxon>Pseudomonadati</taxon>
        <taxon>Bacteroidota</taxon>
        <taxon>Chitinophagia</taxon>
        <taxon>Chitinophagales</taxon>
        <taxon>Chitinophagaceae</taxon>
        <taxon>Arachidicoccus</taxon>
    </lineage>
</organism>
<sequence>MEPIIPQKRQCLSSLKSPTFKRIEGKLIILVCFFSILTAHSQQSHTIAPTAVTIKTADSLNPILQIARGIQDPIFQQIFQSPDKYRLQILYTQINRDKNNRPHFTTYSYHLNPSSYFNPASTVKMPLSFLSLEKLHHLIRYGVNKDSYMLTDSSYTAQQKIDKDSTSASGYPSIAAYIKRIFLVSDNDAYNRLYEFLGQQYIQRRLNELGYTHTRINRRFYPMNEDQNRHTNRIRFLLNAGQPQLLYTQPPAYNKDSFSYGPAVLIGKGHMDASDSLIQGPFDFTRGNETTLTDLTEMLKSVLFPEAVTPGRRFNLSAADRKFLLQYMSQYPSETNYPKYDTSKFFDSFTKFFFRNKGPHLPSYVRAFNKPGWSYGFLTNVSYIADFKHHVEFMLSCTLYVNEDGIINDNKYDYDTLGFPFMTQLGQGIYQYELHRIKKYDPNLSAFRLNYEKRDPLDTRAMIQDIAD</sequence>
<dbReference type="InterPro" id="IPR012338">
    <property type="entry name" value="Beta-lactam/transpept-like"/>
</dbReference>
<dbReference type="RefSeq" id="WP_091401528.1">
    <property type="nucleotide sequence ID" value="NZ_FNQY01000043.1"/>
</dbReference>
<gene>
    <name evidence="2" type="ORF">SAMN05192529_1435</name>
</gene>
<dbReference type="AlphaFoldDB" id="A0A1H4D2Z2"/>
<dbReference type="Gene3D" id="3.40.710.10">
    <property type="entry name" value="DD-peptidase/beta-lactamase superfamily"/>
    <property type="match status" value="1"/>
</dbReference>
<evidence type="ECO:0000313" key="3">
    <source>
        <dbReference type="Proteomes" id="UP000199041"/>
    </source>
</evidence>
<reference evidence="2 3" key="1">
    <citation type="submission" date="2016-10" db="EMBL/GenBank/DDBJ databases">
        <authorList>
            <person name="de Groot N.N."/>
        </authorList>
    </citation>
    <scope>NUCLEOTIDE SEQUENCE [LARGE SCALE GENOMIC DNA]</scope>
    <source>
        <strain evidence="2 3">Vu-144</strain>
    </source>
</reference>
<evidence type="ECO:0000313" key="2">
    <source>
        <dbReference type="EMBL" id="SEA66961.1"/>
    </source>
</evidence>
<dbReference type="OrthoDB" id="1884322at2"/>
<name>A0A1H4D2Z2_9BACT</name>
<dbReference type="STRING" id="551991.SAMN05192529_1435"/>
<dbReference type="GO" id="GO:0008800">
    <property type="term" value="F:beta-lactamase activity"/>
    <property type="evidence" value="ECO:0007669"/>
    <property type="project" value="InterPro"/>
</dbReference>
<evidence type="ECO:0000259" key="1">
    <source>
        <dbReference type="Pfam" id="PF13354"/>
    </source>
</evidence>
<dbReference type="GO" id="GO:0030655">
    <property type="term" value="P:beta-lactam antibiotic catabolic process"/>
    <property type="evidence" value="ECO:0007669"/>
    <property type="project" value="InterPro"/>
</dbReference>
<dbReference type="Proteomes" id="UP000199041">
    <property type="component" value="Unassembled WGS sequence"/>
</dbReference>
<dbReference type="EMBL" id="FNQY01000043">
    <property type="protein sequence ID" value="SEA66961.1"/>
    <property type="molecule type" value="Genomic_DNA"/>
</dbReference>
<feature type="domain" description="Beta-lactamase class A catalytic" evidence="1">
    <location>
        <begin position="110"/>
        <end position="381"/>
    </location>
</feature>
<dbReference type="Pfam" id="PF13354">
    <property type="entry name" value="Beta-lactamase2"/>
    <property type="match status" value="1"/>
</dbReference>
<dbReference type="SUPFAM" id="SSF56601">
    <property type="entry name" value="beta-lactamase/transpeptidase-like"/>
    <property type="match status" value="1"/>
</dbReference>
<keyword evidence="3" id="KW-1185">Reference proteome</keyword>